<dbReference type="EC" id="2.7.7.6" evidence="2"/>
<evidence type="ECO:0000256" key="6">
    <source>
        <dbReference type="ARBA" id="ARBA00022695"/>
    </source>
</evidence>
<dbReference type="InterPro" id="IPR006110">
    <property type="entry name" value="Pol_omega/Rpo6/RPB6"/>
</dbReference>
<evidence type="ECO:0000256" key="7">
    <source>
        <dbReference type="ARBA" id="ARBA00023163"/>
    </source>
</evidence>
<dbReference type="AlphaFoldDB" id="A0A410P7F6"/>
<evidence type="ECO:0000256" key="10">
    <source>
        <dbReference type="ARBA" id="ARBA00048552"/>
    </source>
</evidence>
<keyword evidence="7" id="KW-0804">Transcription</keyword>
<accession>A0A410P7F6</accession>
<dbReference type="EMBL" id="CP019384">
    <property type="protein sequence ID" value="QAT17941.1"/>
    <property type="molecule type" value="Genomic_DNA"/>
</dbReference>
<dbReference type="Proteomes" id="UP000287243">
    <property type="component" value="Chromosome"/>
</dbReference>
<comment type="similarity">
    <text evidence="1">Belongs to the RNA polymerase subunit omega family.</text>
</comment>
<evidence type="ECO:0000256" key="2">
    <source>
        <dbReference type="ARBA" id="ARBA00012418"/>
    </source>
</evidence>
<evidence type="ECO:0000256" key="4">
    <source>
        <dbReference type="ARBA" id="ARBA00022478"/>
    </source>
</evidence>
<keyword evidence="5" id="KW-0808">Transferase</keyword>
<dbReference type="GO" id="GO:0003677">
    <property type="term" value="F:DNA binding"/>
    <property type="evidence" value="ECO:0007669"/>
    <property type="project" value="InterPro"/>
</dbReference>
<dbReference type="InterPro" id="IPR036161">
    <property type="entry name" value="RPB6/omega-like_sf"/>
</dbReference>
<dbReference type="GO" id="GO:0003899">
    <property type="term" value="F:DNA-directed RNA polymerase activity"/>
    <property type="evidence" value="ECO:0007669"/>
    <property type="project" value="UniProtKB-EC"/>
</dbReference>
<evidence type="ECO:0000256" key="8">
    <source>
        <dbReference type="ARBA" id="ARBA00029924"/>
    </source>
</evidence>
<dbReference type="GO" id="GO:0006351">
    <property type="term" value="P:DNA-templated transcription"/>
    <property type="evidence" value="ECO:0007669"/>
    <property type="project" value="InterPro"/>
</dbReference>
<keyword evidence="4 11" id="KW-0240">DNA-directed RNA polymerase</keyword>
<keyword evidence="12" id="KW-1185">Reference proteome</keyword>
<name>A0A410P7F6_VELA1</name>
<comment type="catalytic activity">
    <reaction evidence="10">
        <text>RNA(n) + a ribonucleoside 5'-triphosphate = RNA(n+1) + diphosphate</text>
        <dbReference type="Rhea" id="RHEA:21248"/>
        <dbReference type="Rhea" id="RHEA-COMP:14527"/>
        <dbReference type="Rhea" id="RHEA-COMP:17342"/>
        <dbReference type="ChEBI" id="CHEBI:33019"/>
        <dbReference type="ChEBI" id="CHEBI:61557"/>
        <dbReference type="ChEBI" id="CHEBI:140395"/>
        <dbReference type="EC" id="2.7.7.6"/>
    </reaction>
</comment>
<proteinExistence type="inferred from homology"/>
<dbReference type="KEGG" id="vai:BU251_09510"/>
<sequence length="70" mass="7630">MSYVPLERLIDKSHGSMFKLVMLASKRALELAEGSSKLVEAPQDTKITTLAMLEIAEDKVELGAPKAEAK</sequence>
<dbReference type="OrthoDB" id="9815459at2"/>
<organism evidence="11 12">
    <name type="scientific">Velamenicoccus archaeovorus</name>
    <dbReference type="NCBI Taxonomy" id="1930593"/>
    <lineage>
        <taxon>Bacteria</taxon>
        <taxon>Pseudomonadati</taxon>
        <taxon>Candidatus Omnitrophota</taxon>
        <taxon>Candidatus Velamenicoccus</taxon>
    </lineage>
</organism>
<keyword evidence="6" id="KW-0548">Nucleotidyltransferase</keyword>
<dbReference type="Gene3D" id="3.90.940.10">
    <property type="match status" value="1"/>
</dbReference>
<gene>
    <name evidence="11" type="ORF">BU251_09510</name>
</gene>
<dbReference type="SUPFAM" id="SSF63562">
    <property type="entry name" value="RPB6/omega subunit-like"/>
    <property type="match status" value="1"/>
</dbReference>
<evidence type="ECO:0000256" key="5">
    <source>
        <dbReference type="ARBA" id="ARBA00022679"/>
    </source>
</evidence>
<dbReference type="InterPro" id="IPR003716">
    <property type="entry name" value="DNA-dir_RNA_pol_omega"/>
</dbReference>
<dbReference type="NCBIfam" id="TIGR00690">
    <property type="entry name" value="rpoZ"/>
    <property type="match status" value="1"/>
</dbReference>
<dbReference type="Pfam" id="PF01192">
    <property type="entry name" value="RNA_pol_Rpb6"/>
    <property type="match status" value="1"/>
</dbReference>
<dbReference type="SMART" id="SM01409">
    <property type="entry name" value="RNA_pol_Rpb6"/>
    <property type="match status" value="1"/>
</dbReference>
<evidence type="ECO:0000313" key="12">
    <source>
        <dbReference type="Proteomes" id="UP000287243"/>
    </source>
</evidence>
<dbReference type="RefSeq" id="WP_128700905.1">
    <property type="nucleotide sequence ID" value="NZ_CP019384.1"/>
</dbReference>
<evidence type="ECO:0000256" key="9">
    <source>
        <dbReference type="ARBA" id="ARBA00030998"/>
    </source>
</evidence>
<dbReference type="GO" id="GO:0000428">
    <property type="term" value="C:DNA-directed RNA polymerase complex"/>
    <property type="evidence" value="ECO:0007669"/>
    <property type="project" value="UniProtKB-KW"/>
</dbReference>
<reference evidence="11 12" key="1">
    <citation type="submission" date="2017-01" db="EMBL/GenBank/DDBJ databases">
        <title>First insights into the biology of 'candidatus Vampirococcus archaeovorus'.</title>
        <authorList>
            <person name="Kizina J."/>
            <person name="Jordan S."/>
            <person name="Stueber K."/>
            <person name="Reinhardt R."/>
            <person name="Harder J."/>
        </authorList>
    </citation>
    <scope>NUCLEOTIDE SEQUENCE [LARGE SCALE GENOMIC DNA]</scope>
    <source>
        <strain evidence="11 12">LiM</strain>
    </source>
</reference>
<evidence type="ECO:0000256" key="1">
    <source>
        <dbReference type="ARBA" id="ARBA00006711"/>
    </source>
</evidence>
<evidence type="ECO:0000313" key="11">
    <source>
        <dbReference type="EMBL" id="QAT17941.1"/>
    </source>
</evidence>
<evidence type="ECO:0000256" key="3">
    <source>
        <dbReference type="ARBA" id="ARBA00013725"/>
    </source>
</evidence>
<protein>
    <recommendedName>
        <fullName evidence="3">DNA-directed RNA polymerase subunit omega</fullName>
        <ecNumber evidence="2">2.7.7.6</ecNumber>
    </recommendedName>
    <alternativeName>
        <fullName evidence="9">RNA polymerase omega subunit</fullName>
    </alternativeName>
    <alternativeName>
        <fullName evidence="8">Transcriptase subunit omega</fullName>
    </alternativeName>
</protein>